<dbReference type="Pfam" id="PF03564">
    <property type="entry name" value="DUF1759"/>
    <property type="match status" value="1"/>
</dbReference>
<dbReference type="EMBL" id="JAPWTJ010000995">
    <property type="protein sequence ID" value="KAJ8974437.1"/>
    <property type="molecule type" value="Genomic_DNA"/>
</dbReference>
<organism evidence="1 2">
    <name type="scientific">Molorchus minor</name>
    <dbReference type="NCBI Taxonomy" id="1323400"/>
    <lineage>
        <taxon>Eukaryota</taxon>
        <taxon>Metazoa</taxon>
        <taxon>Ecdysozoa</taxon>
        <taxon>Arthropoda</taxon>
        <taxon>Hexapoda</taxon>
        <taxon>Insecta</taxon>
        <taxon>Pterygota</taxon>
        <taxon>Neoptera</taxon>
        <taxon>Endopterygota</taxon>
        <taxon>Coleoptera</taxon>
        <taxon>Polyphaga</taxon>
        <taxon>Cucujiformia</taxon>
        <taxon>Chrysomeloidea</taxon>
        <taxon>Cerambycidae</taxon>
        <taxon>Lamiinae</taxon>
        <taxon>Monochamini</taxon>
        <taxon>Molorchus</taxon>
    </lineage>
</organism>
<dbReference type="PANTHER" id="PTHR47331">
    <property type="entry name" value="PHD-TYPE DOMAIN-CONTAINING PROTEIN"/>
    <property type="match status" value="1"/>
</dbReference>
<dbReference type="InterPro" id="IPR005312">
    <property type="entry name" value="DUF1759"/>
</dbReference>
<feature type="non-terminal residue" evidence="1">
    <location>
        <position position="469"/>
    </location>
</feature>
<proteinExistence type="predicted"/>
<comment type="caution">
    <text evidence="1">The sequence shown here is derived from an EMBL/GenBank/DDBJ whole genome shotgun (WGS) entry which is preliminary data.</text>
</comment>
<reference evidence="1" key="1">
    <citation type="journal article" date="2023" name="Insect Mol. Biol.">
        <title>Genome sequencing provides insights into the evolution of gene families encoding plant cell wall-degrading enzymes in longhorned beetles.</title>
        <authorList>
            <person name="Shin N.R."/>
            <person name="Okamura Y."/>
            <person name="Kirsch R."/>
            <person name="Pauchet Y."/>
        </authorList>
    </citation>
    <scope>NUCLEOTIDE SEQUENCE</scope>
    <source>
        <strain evidence="1">MMC_N1</strain>
    </source>
</reference>
<evidence type="ECO:0000313" key="1">
    <source>
        <dbReference type="EMBL" id="KAJ8974437.1"/>
    </source>
</evidence>
<keyword evidence="2" id="KW-1185">Reference proteome</keyword>
<evidence type="ECO:0008006" key="3">
    <source>
        <dbReference type="Google" id="ProtNLM"/>
    </source>
</evidence>
<dbReference type="Proteomes" id="UP001162164">
    <property type="component" value="Unassembled WGS sequence"/>
</dbReference>
<sequence length="469" mass="52614">MFDSMIHENPGLSNVEKFNYLIHSLKGTPLSLVKCTPLTSDNYFIAYSSLKSRYDDTRLIATSHWHEIENSKSIPPNDNNAQSLRALLNTFIENIAALENLGYPVNHWDFILFNMLISRLDNTLATRFELDCNTLLIQDGSRPYQILVDYLNKQCQALDTVNFSKVKRVKTPATAPQQVYSTMRPSSSVLLNTRADKNKQCCSLCKNSHLIYSCPQFLTKTQERFSLVKTNRWCINCLGFRHNTLNCSSTSTCRKCQRKHHTLLHFENNVSEAADANASPVQQNTNNLLPQDHVSDPCSSAQAQISTLTNVVPVKNTTILLSTVQIDVEDTNGNFQRVKSREQTQTFTLEFAVVPQICSNMPSINISLDNFTQFSHLNLADPDFNISGPIDMLLGADLFGFILKDGSQIQSLAEPAALNTIFGYVIMGRVNCPSSHTVTTCLSSVNPPDFSLENAVKAFWELEQVPQKI</sequence>
<gene>
    <name evidence="1" type="ORF">NQ317_014482</name>
</gene>
<protein>
    <recommendedName>
        <fullName evidence="3">Peptidase aspartic putative domain-containing protein</fullName>
    </recommendedName>
</protein>
<evidence type="ECO:0000313" key="2">
    <source>
        <dbReference type="Proteomes" id="UP001162164"/>
    </source>
</evidence>
<name>A0ABQ9JAG3_9CUCU</name>
<accession>A0ABQ9JAG3</accession>
<dbReference type="PANTHER" id="PTHR47331:SF1">
    <property type="entry name" value="GAG-LIKE PROTEIN"/>
    <property type="match status" value="1"/>
</dbReference>